<name>A0A0M4T7A4_9NOSO</name>
<evidence type="ECO:0008006" key="3">
    <source>
        <dbReference type="Google" id="ProtNLM"/>
    </source>
</evidence>
<sequence length="110" mass="12490">MKSTPSNQPEQSVQKTFTNLINALEQNNYTNFISQGNPAFKEGLTKQIFTHVSEQLAPRLKKGYSSVFLTKLNQQGYQVYLWKLSFKDGSDDIVARLSLKDAKVAGFWLN</sequence>
<dbReference type="Proteomes" id="UP000062645">
    <property type="component" value="Chromosome"/>
</dbReference>
<dbReference type="PATRIC" id="fig|224013.5.peg.6727"/>
<keyword evidence="2" id="KW-1185">Reference proteome</keyword>
<gene>
    <name evidence="1" type="ORF">ACX27_28150</name>
</gene>
<dbReference type="EMBL" id="CP012036">
    <property type="protein sequence ID" value="ALF56582.1"/>
    <property type="molecule type" value="Genomic_DNA"/>
</dbReference>
<dbReference type="Gene3D" id="3.10.450.590">
    <property type="match status" value="1"/>
</dbReference>
<protein>
    <recommendedName>
        <fullName evidence="3">DUF3887 domain-containing protein</fullName>
    </recommendedName>
</protein>
<dbReference type="KEGG" id="npz:ACX27_28150"/>
<evidence type="ECO:0000313" key="2">
    <source>
        <dbReference type="Proteomes" id="UP000062645"/>
    </source>
</evidence>
<dbReference type="AlphaFoldDB" id="A0A0M4T7A4"/>
<organism evidence="1 2">
    <name type="scientific">Nostoc piscinale CENA21</name>
    <dbReference type="NCBI Taxonomy" id="224013"/>
    <lineage>
        <taxon>Bacteria</taxon>
        <taxon>Bacillati</taxon>
        <taxon>Cyanobacteriota</taxon>
        <taxon>Cyanophyceae</taxon>
        <taxon>Nostocales</taxon>
        <taxon>Nostocaceae</taxon>
        <taxon>Nostoc</taxon>
    </lineage>
</organism>
<reference evidence="2" key="1">
    <citation type="submission" date="2015-07" db="EMBL/GenBank/DDBJ databases">
        <title>Genome Of Nitrogen-Fixing Cyanobacterium Nostoc piscinale CENA21 From Solimoes/Amazon River Floodplain Sediments And Comparative Genomics To Uncover Biosynthetic Natural Products Potential.</title>
        <authorList>
            <person name="Leao T.F."/>
            <person name="Leao P.N."/>
            <person name="Guimaraes P.I."/>
            <person name="de Melo A.G.C."/>
            <person name="Ramos R.T.J."/>
            <person name="Silva A."/>
            <person name="Fiore M.F."/>
            <person name="Schneider M.P.C."/>
        </authorList>
    </citation>
    <scope>NUCLEOTIDE SEQUENCE [LARGE SCALE GENOMIC DNA]</scope>
    <source>
        <strain evidence="2">CENA21</strain>
    </source>
</reference>
<proteinExistence type="predicted"/>
<evidence type="ECO:0000313" key="1">
    <source>
        <dbReference type="EMBL" id="ALF56582.1"/>
    </source>
</evidence>
<accession>A0A0M4T7A4</accession>
<reference evidence="1 2" key="2">
    <citation type="journal article" date="2016" name="Genome Announc.">
        <title>Draft Genome Sequence of the N2-Fixing Cyanobacterium Nostoc piscinale CENA21, Isolated from the Brazilian Amazon Floodplain.</title>
        <authorList>
            <person name="Leao T."/>
            <person name="Guimaraes P.I."/>
            <person name="de Melo A.G."/>
            <person name="Ramos R.T."/>
            <person name="Leao P.N."/>
            <person name="Silva A."/>
            <person name="Fiore M.F."/>
            <person name="Schneider M.P."/>
        </authorList>
    </citation>
    <scope>NUCLEOTIDE SEQUENCE [LARGE SCALE GENOMIC DNA]</scope>
    <source>
        <strain evidence="1 2">CENA21</strain>
    </source>
</reference>